<reference evidence="4" key="3">
    <citation type="submission" date="2020-05" db="UniProtKB">
        <authorList>
            <consortium name="EnsemblMetazoa"/>
        </authorList>
    </citation>
    <scope>IDENTIFICATION</scope>
    <source>
        <strain evidence="4">Jacobina</strain>
    </source>
</reference>
<accession>A0A1B0GH88</accession>
<evidence type="ECO:0000313" key="5">
    <source>
        <dbReference type="Proteomes" id="UP000092461"/>
    </source>
</evidence>
<dbReference type="CDD" id="cd08061">
    <property type="entry name" value="MPN_NPL4"/>
    <property type="match status" value="1"/>
</dbReference>
<dbReference type="EnsemblMetazoa" id="LLOJ001063-RA">
    <property type="protein sequence ID" value="LLOJ001063-PA"/>
    <property type="gene ID" value="LLOJ001063"/>
</dbReference>
<evidence type="ECO:0000259" key="2">
    <source>
        <dbReference type="PROSITE" id="PS50249"/>
    </source>
</evidence>
<dbReference type="VEuPathDB" id="VectorBase:LLOJ001063"/>
<dbReference type="EMBL" id="GITU01006174">
    <property type="protein sequence ID" value="MBC1174877.1"/>
    <property type="molecule type" value="Transcribed_RNA"/>
</dbReference>
<dbReference type="InterPro" id="IPR037518">
    <property type="entry name" value="MPN"/>
</dbReference>
<dbReference type="InterPro" id="IPR007717">
    <property type="entry name" value="NPL4_C"/>
</dbReference>
<dbReference type="InterPro" id="IPR016563">
    <property type="entry name" value="Npl4"/>
</dbReference>
<dbReference type="PIRSF" id="PIRSF010052">
    <property type="entry name" value="Polyub_prc_Npl4"/>
    <property type="match status" value="1"/>
</dbReference>
<keyword evidence="5" id="KW-1185">Reference proteome</keyword>
<evidence type="ECO:0000313" key="3">
    <source>
        <dbReference type="EMBL" id="MBC1174877.1"/>
    </source>
</evidence>
<dbReference type="GO" id="GO:0043130">
    <property type="term" value="F:ubiquitin binding"/>
    <property type="evidence" value="ECO:0007669"/>
    <property type="project" value="TreeGrafter"/>
</dbReference>
<reference evidence="5" key="1">
    <citation type="submission" date="2012-05" db="EMBL/GenBank/DDBJ databases">
        <title>Whole Genome Assembly of Lutzomyia longipalpis.</title>
        <authorList>
            <person name="Richards S."/>
            <person name="Qu C."/>
            <person name="Dillon R."/>
            <person name="Worley K."/>
            <person name="Scherer S."/>
            <person name="Batterton M."/>
            <person name="Taylor A."/>
            <person name="Hawes A."/>
            <person name="Hernandez B."/>
            <person name="Kovar C."/>
            <person name="Mandapat C."/>
            <person name="Pham C."/>
            <person name="Qu C."/>
            <person name="Jing C."/>
            <person name="Bess C."/>
            <person name="Bandaranaike D."/>
            <person name="Ngo D."/>
            <person name="Ongeri F."/>
            <person name="Arias F."/>
            <person name="Lara F."/>
            <person name="Weissenberger G."/>
            <person name="Kamau G."/>
            <person name="Han H."/>
            <person name="Shen H."/>
            <person name="Dinh H."/>
            <person name="Khalil I."/>
            <person name="Jones J."/>
            <person name="Shafer J."/>
            <person name="Jayaseelan J."/>
            <person name="Quiroz J."/>
            <person name="Blankenburg K."/>
            <person name="Nguyen L."/>
            <person name="Jackson L."/>
            <person name="Francisco L."/>
            <person name="Tang L.-Y."/>
            <person name="Pu L.-L."/>
            <person name="Perales L."/>
            <person name="Lorensuhewa L."/>
            <person name="Munidasa M."/>
            <person name="Coyle M."/>
            <person name="Taylor M."/>
            <person name="Puazo M."/>
            <person name="Firestine M."/>
            <person name="Scheel M."/>
            <person name="Javaid M."/>
            <person name="Wang M."/>
            <person name="Li M."/>
            <person name="Tabassum N."/>
            <person name="Saada N."/>
            <person name="Osuji N."/>
            <person name="Aqrawi P."/>
            <person name="Fu Q."/>
            <person name="Thornton R."/>
            <person name="Raj R."/>
            <person name="Goodspeed R."/>
            <person name="Mata R."/>
            <person name="Najjar R."/>
            <person name="Gubbala S."/>
            <person name="Lee S."/>
            <person name="Denson S."/>
            <person name="Patil S."/>
            <person name="Macmil S."/>
            <person name="Qi S."/>
            <person name="Matskevitch T."/>
            <person name="Palculict T."/>
            <person name="Mathew T."/>
            <person name="Vee V."/>
            <person name="Velamala V."/>
            <person name="Korchina V."/>
            <person name="Cai W."/>
            <person name="Liu W."/>
            <person name="Dai W."/>
            <person name="Zou X."/>
            <person name="Zhu Y."/>
            <person name="Zhang Y."/>
            <person name="Wu Y.-Q."/>
            <person name="Xin Y."/>
            <person name="Nazarath L."/>
            <person name="Kovar C."/>
            <person name="Han Y."/>
            <person name="Muzny D."/>
            <person name="Gibbs R."/>
        </authorList>
    </citation>
    <scope>NUCLEOTIDE SEQUENCE [LARGE SCALE GENOMIC DNA]</scope>
    <source>
        <strain evidence="5">Jacobina</strain>
    </source>
</reference>
<dbReference type="VEuPathDB" id="VectorBase:LLONM1_000173"/>
<dbReference type="GO" id="GO:0006511">
    <property type="term" value="P:ubiquitin-dependent protein catabolic process"/>
    <property type="evidence" value="ECO:0007669"/>
    <property type="project" value="InterPro"/>
</dbReference>
<dbReference type="PANTHER" id="PTHR12710">
    <property type="entry name" value="NUCLEAR PROTEIN LOCALIZATION 4"/>
    <property type="match status" value="1"/>
</dbReference>
<dbReference type="InterPro" id="IPR007716">
    <property type="entry name" value="NPL4_Zn-bd_put"/>
</dbReference>
<dbReference type="PANTHER" id="PTHR12710:SF0">
    <property type="entry name" value="NUCLEAR PROTEIN LOCALIZATION PROTEIN 4 HOMOLOG"/>
    <property type="match status" value="1"/>
</dbReference>
<protein>
    <submittedName>
        <fullName evidence="3">Putative nuclear pore complex rnpl4 component sc npl4</fullName>
    </submittedName>
</protein>
<dbReference type="PROSITE" id="PS50249">
    <property type="entry name" value="MPN"/>
    <property type="match status" value="1"/>
</dbReference>
<sequence>MLILRVQSPEGTKRVEISPDANLRSLYETVFAAFELTNYDFSLFKERGYKQELTSSRSQKLTDCQLKHGDMVFMKILSENFASSSSKDTPGSSGSFNNSFSVTRSSSTNTVNSDASVKVNGSVKEDDVDLQLYKIDGWIQRSRDTKLCRHNSNGCCVHCSPLEPWNENYLKEHKIKHLSFHSYIRKLTSGADRGKFVALEDINCRIKAGCRDHPPWPKGICSKCQPLALTLNRQIYRHVDNVIGHQRMGFLYGTYEVHADVPLGIRARVAAIYEPPQESNRDSIRLLDDDYRTDVDEIAAALGLRKVGWIFTDLLSENVAAGTVKHVRGIDTHFLTAHECILAGHFQNEHPNACKHATNGTFGSKFVTVCVTGDEKKQVHMEGYAVSAQCMALVRDNCLIPTKDAPELGYIKESTDKEFVPDVYYKVKFEVGL</sequence>
<name>A0A1B0GH88_LUTLO</name>
<dbReference type="Pfam" id="PF11543">
    <property type="entry name" value="UN_NPL4"/>
    <property type="match status" value="1"/>
</dbReference>
<dbReference type="Pfam" id="PF05021">
    <property type="entry name" value="NPL4"/>
    <property type="match status" value="1"/>
</dbReference>
<feature type="domain" description="MPN" evidence="2">
    <location>
        <begin position="222"/>
        <end position="362"/>
    </location>
</feature>
<organism evidence="4 5">
    <name type="scientific">Lutzomyia longipalpis</name>
    <name type="common">Sand fly</name>
    <dbReference type="NCBI Taxonomy" id="7200"/>
    <lineage>
        <taxon>Eukaryota</taxon>
        <taxon>Metazoa</taxon>
        <taxon>Ecdysozoa</taxon>
        <taxon>Arthropoda</taxon>
        <taxon>Hexapoda</taxon>
        <taxon>Insecta</taxon>
        <taxon>Pterygota</taxon>
        <taxon>Neoptera</taxon>
        <taxon>Endopterygota</taxon>
        <taxon>Diptera</taxon>
        <taxon>Nematocera</taxon>
        <taxon>Psychodoidea</taxon>
        <taxon>Psychodidae</taxon>
        <taxon>Lutzomyia</taxon>
        <taxon>Lutzomyia</taxon>
    </lineage>
</organism>
<dbReference type="GO" id="GO:0005634">
    <property type="term" value="C:nucleus"/>
    <property type="evidence" value="ECO:0007669"/>
    <property type="project" value="TreeGrafter"/>
</dbReference>
<reference evidence="3" key="2">
    <citation type="journal article" date="2020" name="BMC">
        <title>Leishmania infection induces a limited differential gene expression in the sand fly midgut.</title>
        <authorList>
            <person name="Coutinho-Abreu I.V."/>
            <person name="Serafim T.D."/>
            <person name="Meneses C."/>
            <person name="Kamhawi S."/>
            <person name="Oliveira F."/>
            <person name="Valenzuela J.G."/>
        </authorList>
    </citation>
    <scope>NUCLEOTIDE SEQUENCE</scope>
    <source>
        <strain evidence="3">Jacobina</strain>
        <tissue evidence="3">Midgut</tissue>
    </source>
</reference>
<dbReference type="Gene3D" id="3.10.20.90">
    <property type="entry name" value="Phosphatidylinositol 3-kinase Catalytic Subunit, Chain A, domain 1"/>
    <property type="match status" value="1"/>
</dbReference>
<dbReference type="GO" id="GO:0031625">
    <property type="term" value="F:ubiquitin protein ligase binding"/>
    <property type="evidence" value="ECO:0007669"/>
    <property type="project" value="TreeGrafter"/>
</dbReference>
<proteinExistence type="inferred from homology"/>
<evidence type="ECO:0000256" key="1">
    <source>
        <dbReference type="ARBA" id="ARBA00011025"/>
    </source>
</evidence>
<comment type="similarity">
    <text evidence="1">Belongs to the NPL4 family.</text>
</comment>
<dbReference type="Proteomes" id="UP000092461">
    <property type="component" value="Unassembled WGS sequence"/>
</dbReference>
<evidence type="ECO:0000313" key="4">
    <source>
        <dbReference type="EnsemblMetazoa" id="LLOJ001063-PA"/>
    </source>
</evidence>
<dbReference type="Pfam" id="PF05020">
    <property type="entry name" value="zf-NPL4"/>
    <property type="match status" value="1"/>
</dbReference>
<dbReference type="AlphaFoldDB" id="A0A1B0GH88"/>
<dbReference type="InterPro" id="IPR029071">
    <property type="entry name" value="Ubiquitin-like_domsf"/>
</dbReference>
<dbReference type="EMBL" id="AJWK01004063">
    <property type="status" value="NOT_ANNOTATED_CDS"/>
    <property type="molecule type" value="Genomic_DNA"/>
</dbReference>
<dbReference type="InterPro" id="IPR024682">
    <property type="entry name" value="Npl4_Ub-like_dom"/>
</dbReference>
<dbReference type="SUPFAM" id="SSF54236">
    <property type="entry name" value="Ubiquitin-like"/>
    <property type="match status" value="1"/>
</dbReference>